<dbReference type="RefSeq" id="XP_040706765.1">
    <property type="nucleotide sequence ID" value="XM_040850343.1"/>
</dbReference>
<dbReference type="VEuPathDB" id="FungiDB:ASPSYDRAFT_66025"/>
<reference evidence="3" key="1">
    <citation type="journal article" date="2017" name="Genome Biol.">
        <title>Comparative genomics reveals high biological diversity and specific adaptations in the industrially and medically important fungal genus Aspergillus.</title>
        <authorList>
            <person name="de Vries R.P."/>
            <person name="Riley R."/>
            <person name="Wiebenga A."/>
            <person name="Aguilar-Osorio G."/>
            <person name="Amillis S."/>
            <person name="Uchima C.A."/>
            <person name="Anderluh G."/>
            <person name="Asadollahi M."/>
            <person name="Askin M."/>
            <person name="Barry K."/>
            <person name="Battaglia E."/>
            <person name="Bayram O."/>
            <person name="Benocci T."/>
            <person name="Braus-Stromeyer S.A."/>
            <person name="Caldana C."/>
            <person name="Canovas D."/>
            <person name="Cerqueira G.C."/>
            <person name="Chen F."/>
            <person name="Chen W."/>
            <person name="Choi C."/>
            <person name="Clum A."/>
            <person name="Dos Santos R.A."/>
            <person name="Damasio A.R."/>
            <person name="Diallinas G."/>
            <person name="Emri T."/>
            <person name="Fekete E."/>
            <person name="Flipphi M."/>
            <person name="Freyberg S."/>
            <person name="Gallo A."/>
            <person name="Gournas C."/>
            <person name="Habgood R."/>
            <person name="Hainaut M."/>
            <person name="Harispe M.L."/>
            <person name="Henrissat B."/>
            <person name="Hilden K.S."/>
            <person name="Hope R."/>
            <person name="Hossain A."/>
            <person name="Karabika E."/>
            <person name="Karaffa L."/>
            <person name="Karanyi Z."/>
            <person name="Krasevec N."/>
            <person name="Kuo A."/>
            <person name="Kusch H."/>
            <person name="LaButti K."/>
            <person name="Lagendijk E.L."/>
            <person name="Lapidus A."/>
            <person name="Levasseur A."/>
            <person name="Lindquist E."/>
            <person name="Lipzen A."/>
            <person name="Logrieco A.F."/>
            <person name="MacCabe A."/>
            <person name="Maekelae M.R."/>
            <person name="Malavazi I."/>
            <person name="Melin P."/>
            <person name="Meyer V."/>
            <person name="Mielnichuk N."/>
            <person name="Miskei M."/>
            <person name="Molnar A.P."/>
            <person name="Mule G."/>
            <person name="Ngan C.Y."/>
            <person name="Orejas M."/>
            <person name="Orosz E."/>
            <person name="Ouedraogo J.P."/>
            <person name="Overkamp K.M."/>
            <person name="Park H.-S."/>
            <person name="Perrone G."/>
            <person name="Piumi F."/>
            <person name="Punt P.J."/>
            <person name="Ram A.F."/>
            <person name="Ramon A."/>
            <person name="Rauscher S."/>
            <person name="Record E."/>
            <person name="Riano-Pachon D.M."/>
            <person name="Robert V."/>
            <person name="Roehrig J."/>
            <person name="Ruller R."/>
            <person name="Salamov A."/>
            <person name="Salih N.S."/>
            <person name="Samson R.A."/>
            <person name="Sandor E."/>
            <person name="Sanguinetti M."/>
            <person name="Schuetze T."/>
            <person name="Sepcic K."/>
            <person name="Shelest E."/>
            <person name="Sherlock G."/>
            <person name="Sophianopoulou V."/>
            <person name="Squina F.M."/>
            <person name="Sun H."/>
            <person name="Susca A."/>
            <person name="Todd R.B."/>
            <person name="Tsang A."/>
            <person name="Unkles S.E."/>
            <person name="van de Wiele N."/>
            <person name="van Rossen-Uffink D."/>
            <person name="Oliveira J.V."/>
            <person name="Vesth T.C."/>
            <person name="Visser J."/>
            <person name="Yu J.-H."/>
            <person name="Zhou M."/>
            <person name="Andersen M.R."/>
            <person name="Archer D.B."/>
            <person name="Baker S.E."/>
            <person name="Benoit I."/>
            <person name="Brakhage A.A."/>
            <person name="Braus G.H."/>
            <person name="Fischer R."/>
            <person name="Frisvad J.C."/>
            <person name="Goldman G.H."/>
            <person name="Houbraken J."/>
            <person name="Oakley B."/>
            <person name="Pocsi I."/>
            <person name="Scazzocchio C."/>
            <person name="Seiboth B."/>
            <person name="vanKuyk P.A."/>
            <person name="Wortman J."/>
            <person name="Dyer P.S."/>
            <person name="Grigoriev I.V."/>
        </authorList>
    </citation>
    <scope>NUCLEOTIDE SEQUENCE [LARGE SCALE GENOMIC DNA]</scope>
    <source>
        <strain evidence="3">CBS 593.65</strain>
    </source>
</reference>
<proteinExistence type="predicted"/>
<accession>A0A1L9TU44</accession>
<name>A0A1L9TU44_9EURO</name>
<evidence type="ECO:0000256" key="1">
    <source>
        <dbReference type="SAM" id="MobiDB-lite"/>
    </source>
</evidence>
<keyword evidence="3" id="KW-1185">Reference proteome</keyword>
<dbReference type="AlphaFoldDB" id="A0A1L9TU44"/>
<dbReference type="GeneID" id="63766416"/>
<dbReference type="EMBL" id="KV878583">
    <property type="protein sequence ID" value="OJJ62959.1"/>
    <property type="molecule type" value="Genomic_DNA"/>
</dbReference>
<sequence length="276" mass="31121">MHPMEEEEYSICSQMGSFEAETDSIESAMTSESSEKSSEEEMGAPVFSPDESEMDPIDAERDLIEGSEKSFEEAMGAPVFSPVESEMKLADATTSEREKLITEIKAIQEAQITNGRSNGPISSTEQKGWIEWGQRMVRLQQMYHALGEYCEKEKVLFGLLANRWTDIGKGVVLGWLAHLYESKGETAKAVCFAREAELAGMSTKRELWAIPESFTNCRTKIVNAWKAQNHDELQRQVGVMERKVESLAGTEWKVLQEDEREKLRVLLNVLEQTPPS</sequence>
<dbReference type="Proteomes" id="UP000184356">
    <property type="component" value="Unassembled WGS sequence"/>
</dbReference>
<gene>
    <name evidence="2" type="ORF">ASPSYDRAFT_66025</name>
</gene>
<organism evidence="2 3">
    <name type="scientific">Aspergillus sydowii CBS 593.65</name>
    <dbReference type="NCBI Taxonomy" id="1036612"/>
    <lineage>
        <taxon>Eukaryota</taxon>
        <taxon>Fungi</taxon>
        <taxon>Dikarya</taxon>
        <taxon>Ascomycota</taxon>
        <taxon>Pezizomycotina</taxon>
        <taxon>Eurotiomycetes</taxon>
        <taxon>Eurotiomycetidae</taxon>
        <taxon>Eurotiales</taxon>
        <taxon>Aspergillaceae</taxon>
        <taxon>Aspergillus</taxon>
        <taxon>Aspergillus subgen. Nidulantes</taxon>
    </lineage>
</organism>
<feature type="region of interest" description="Disordered" evidence="1">
    <location>
        <begin position="1"/>
        <end position="55"/>
    </location>
</feature>
<protein>
    <submittedName>
        <fullName evidence="2">Uncharacterized protein</fullName>
    </submittedName>
</protein>
<evidence type="ECO:0000313" key="2">
    <source>
        <dbReference type="EMBL" id="OJJ62959.1"/>
    </source>
</evidence>
<evidence type="ECO:0000313" key="3">
    <source>
        <dbReference type="Proteomes" id="UP000184356"/>
    </source>
</evidence>